<gene>
    <name evidence="1" type="ORF">AFK24_02090</name>
</gene>
<comment type="caution">
    <text evidence="1">The sequence shown here is derived from an EMBL/GenBank/DDBJ whole genome shotgun (WGS) entry which is preliminary data.</text>
</comment>
<sequence>MAESPPASSADEHFGASPFDAGHTNLEFLKKSLPAWYISAPKALREALRLSQLKNESSRRTLEPIHSRFISIENFATPLLEQALLDRFKLRLDVTANQLVTMEVTTLLLVQTLKPVKQTLL</sequence>
<dbReference type="Proteomes" id="UP000093104">
    <property type="component" value="Unassembled WGS sequence"/>
</dbReference>
<feature type="non-terminal residue" evidence="1">
    <location>
        <position position="121"/>
    </location>
</feature>
<evidence type="ECO:0000313" key="1">
    <source>
        <dbReference type="EMBL" id="OCR26694.1"/>
    </source>
</evidence>
<evidence type="ECO:0000313" key="2">
    <source>
        <dbReference type="Proteomes" id="UP000093104"/>
    </source>
</evidence>
<dbReference type="EMBL" id="LGSI01000006">
    <property type="protein sequence ID" value="OCR26694.1"/>
    <property type="molecule type" value="Genomic_DNA"/>
</dbReference>
<reference evidence="1 2" key="1">
    <citation type="submission" date="2015-07" db="EMBL/GenBank/DDBJ databases">
        <title>Draft genome sequence of a diazotrophic, plant growth-promoting rhizobacterium of the Pseudomonas syringae complex.</title>
        <authorList>
            <person name="Patten C.L."/>
            <person name="Jeong H."/>
        </authorList>
    </citation>
    <scope>NUCLEOTIDE SEQUENCE [LARGE SCALE GENOMIC DNA]</scope>
    <source>
        <strain evidence="1 2">GR12-2</strain>
    </source>
</reference>
<protein>
    <submittedName>
        <fullName evidence="1">Uncharacterized protein</fullName>
    </submittedName>
</protein>
<accession>A0A1C7Z9F2</accession>
<proteinExistence type="predicted"/>
<organism evidence="1 2">
    <name type="scientific">Pseudomonas syringae</name>
    <dbReference type="NCBI Taxonomy" id="317"/>
    <lineage>
        <taxon>Bacteria</taxon>
        <taxon>Pseudomonadati</taxon>
        <taxon>Pseudomonadota</taxon>
        <taxon>Gammaproteobacteria</taxon>
        <taxon>Pseudomonadales</taxon>
        <taxon>Pseudomonadaceae</taxon>
        <taxon>Pseudomonas</taxon>
    </lineage>
</organism>
<name>A0A1C7Z9F2_PSESX</name>
<dbReference type="AlphaFoldDB" id="A0A1C7Z9F2"/>